<organism evidence="3 4">
    <name type="scientific">Chelativorans composti</name>
    <dbReference type="NCBI Taxonomy" id="768533"/>
    <lineage>
        <taxon>Bacteria</taxon>
        <taxon>Pseudomonadati</taxon>
        <taxon>Pseudomonadota</taxon>
        <taxon>Alphaproteobacteria</taxon>
        <taxon>Hyphomicrobiales</taxon>
        <taxon>Phyllobacteriaceae</taxon>
        <taxon>Chelativorans</taxon>
    </lineage>
</organism>
<dbReference type="RefSeq" id="WP_345099831.1">
    <property type="nucleotide sequence ID" value="NZ_BAABGS010000071.1"/>
</dbReference>
<dbReference type="EMBL" id="JBHUIR010000062">
    <property type="protein sequence ID" value="MFD2261188.1"/>
    <property type="molecule type" value="Genomic_DNA"/>
</dbReference>
<dbReference type="PANTHER" id="PTHR42870">
    <property type="entry name" value="ACETYL-COA C-ACETYLTRANSFERASE"/>
    <property type="match status" value="1"/>
</dbReference>
<accession>A0ABW5DJD7</accession>
<dbReference type="InterPro" id="IPR020616">
    <property type="entry name" value="Thiolase_N"/>
</dbReference>
<evidence type="ECO:0000259" key="2">
    <source>
        <dbReference type="Pfam" id="PF22691"/>
    </source>
</evidence>
<dbReference type="Pfam" id="PF22691">
    <property type="entry name" value="Thiolase_C_1"/>
    <property type="match status" value="1"/>
</dbReference>
<dbReference type="Proteomes" id="UP001597373">
    <property type="component" value="Unassembled WGS sequence"/>
</dbReference>
<name>A0ABW5DJD7_9HYPH</name>
<keyword evidence="4" id="KW-1185">Reference proteome</keyword>
<evidence type="ECO:0000259" key="1">
    <source>
        <dbReference type="Pfam" id="PF00108"/>
    </source>
</evidence>
<evidence type="ECO:0000313" key="4">
    <source>
        <dbReference type="Proteomes" id="UP001597373"/>
    </source>
</evidence>
<proteinExistence type="predicted"/>
<dbReference type="PIRSF" id="PIRSF000429">
    <property type="entry name" value="Ac-CoA_Ac_transf"/>
    <property type="match status" value="1"/>
</dbReference>
<dbReference type="SUPFAM" id="SSF53901">
    <property type="entry name" value="Thiolase-like"/>
    <property type="match status" value="2"/>
</dbReference>
<comment type="caution">
    <text evidence="3">The sequence shown here is derived from an EMBL/GenBank/DDBJ whole genome shotgun (WGS) entry which is preliminary data.</text>
</comment>
<feature type="domain" description="Thiolase N-terminal" evidence="1">
    <location>
        <begin position="26"/>
        <end position="189"/>
    </location>
</feature>
<evidence type="ECO:0000313" key="3">
    <source>
        <dbReference type="EMBL" id="MFD2261188.1"/>
    </source>
</evidence>
<dbReference type="InterPro" id="IPR016039">
    <property type="entry name" value="Thiolase-like"/>
</dbReference>
<dbReference type="InterPro" id="IPR002155">
    <property type="entry name" value="Thiolase"/>
</dbReference>
<dbReference type="Pfam" id="PF00108">
    <property type="entry name" value="Thiolase_N"/>
    <property type="match status" value="1"/>
</dbReference>
<feature type="domain" description="Thiolase C-terminal" evidence="2">
    <location>
        <begin position="292"/>
        <end position="420"/>
    </location>
</feature>
<reference evidence="4" key="1">
    <citation type="journal article" date="2019" name="Int. J. Syst. Evol. Microbiol.">
        <title>The Global Catalogue of Microorganisms (GCM) 10K type strain sequencing project: providing services to taxonomists for standard genome sequencing and annotation.</title>
        <authorList>
            <consortium name="The Broad Institute Genomics Platform"/>
            <consortium name="The Broad Institute Genome Sequencing Center for Infectious Disease"/>
            <person name="Wu L."/>
            <person name="Ma J."/>
        </authorList>
    </citation>
    <scope>NUCLEOTIDE SEQUENCE [LARGE SCALE GENOMIC DNA]</scope>
    <source>
        <strain evidence="4">KCTC 23707</strain>
    </source>
</reference>
<sequence length="425" mass="46500">MRNQLKERVAIAGVGCSRFGDLLRTPELKGLTIQELTAHAVREALDDAGLTGQDVDAVFAGNAMVHSSQVPATYSQLSKWTGTQFKAGVHFEAQCSTTNVGAIMAAMAIAAGVYDTVLVYGLETTRTKVKGYSPYEREPISHQQTWLWTDMAVNQAYAVPQGYDIFSTYNGLVAQGYCRKYGISIEDFDRGMYELCRARRLHGSMNPKANTQETLEDRAKRKGYTDPYEYWQSDDNPFVAWPSRLLSLVTTADGASAMVLTRADLAKGAKSQPVEIKGFGVSYSDLPWYGEDPTFWESDKRAVDAAFDMAGIKAADIDYLHTHDCSHISSICTAETIGYLEPGRGLHAAREGRLRFDGDRPMSTHGGRHAFGHAWGASAGSDTYEAVLQMRGQAGARQIPKVPEISVIHTHGYAMIGAVLVLGSM</sequence>
<protein>
    <submittedName>
        <fullName evidence="3">Thiolase family protein</fullName>
    </submittedName>
</protein>
<dbReference type="Gene3D" id="3.40.47.10">
    <property type="match status" value="1"/>
</dbReference>
<dbReference type="PANTHER" id="PTHR42870:SF1">
    <property type="entry name" value="NON-SPECIFIC LIPID-TRANSFER PROTEIN-LIKE 2"/>
    <property type="match status" value="1"/>
</dbReference>
<dbReference type="InterPro" id="IPR055140">
    <property type="entry name" value="Thiolase_C_2"/>
</dbReference>
<gene>
    <name evidence="3" type="ORF">ACFSMZ_15670</name>
</gene>
<dbReference type="CDD" id="cd00829">
    <property type="entry name" value="SCP-x_thiolase"/>
    <property type="match status" value="1"/>
</dbReference>